<evidence type="ECO:0000259" key="7">
    <source>
        <dbReference type="PROSITE" id="PS50011"/>
    </source>
</evidence>
<dbReference type="InterPro" id="IPR008271">
    <property type="entry name" value="Ser/Thr_kinase_AS"/>
</dbReference>
<name>A0A7I8W4K2_9ANNE</name>
<keyword evidence="9" id="KW-1185">Reference proteome</keyword>
<dbReference type="GO" id="GO:0004674">
    <property type="term" value="F:protein serine/threonine kinase activity"/>
    <property type="evidence" value="ECO:0007669"/>
    <property type="project" value="UniProtKB-KW"/>
</dbReference>
<dbReference type="SMART" id="SM00220">
    <property type="entry name" value="S_TKc"/>
    <property type="match status" value="1"/>
</dbReference>
<evidence type="ECO:0000256" key="5">
    <source>
        <dbReference type="ARBA" id="ARBA00022840"/>
    </source>
</evidence>
<dbReference type="InterPro" id="IPR050117">
    <property type="entry name" value="MAPK"/>
</dbReference>
<keyword evidence="1" id="KW-0723">Serine/threonine-protein kinase</keyword>
<feature type="domain" description="Protein kinase" evidence="7">
    <location>
        <begin position="210"/>
        <end position="489"/>
    </location>
</feature>
<sequence>MAVAPHGSVFAHIPPFDTAQIQYVIQRAPAMTSGALPTVPYIPLLRHVTPIRSTYLPLSTCSSQARPITIRPPPPVLAWTTERDARPVQLIQPYVTSVPFVQCQPQHLPYVGLPLVVTRRVGDGDRKDERRSPCHTATKRSPNLLKLMASDVLRISELSLESEQSKRNIARQRTNVDDDLERLLKTSWNSTWTAVDAQLNRTVSCQHCRSDHDRQIGCGAFGVVWRVHDPVTGRKMALKRMTHVLEHRALAVRALREIRLLLELKHDNILGAIDVLRPAPKYICVLTELMHGDASNIVGHTLTDAQLCTLTYQLLRAVKYLHSAGVIHRDLKPANLLLSRTGHLKVADLGLARITDGSNSNHLTQEVVTIYYRAPEVLMGSRNYGPAIDLWSVGCIIAELAIGHVLFHASTVPAMLESVVRVLGLPTASALAQACPEARAYVLSQQPTTLPSFSSLPVPADILQLLSRLLVWQASDRASASEALSMRMLERGQKIYHVALCEDCRSGLCTQCQLDPEPLAAEPLSRSADDEKWLSVEHLQEKLDEAVESGRDSRRPRVDVDPLSQHFEAFVHAHVQTPAVDVQQAHDWRRFR</sequence>
<dbReference type="FunFam" id="1.10.510.10:FF:000624">
    <property type="entry name" value="Mitogen-activated protein kinase"/>
    <property type="match status" value="1"/>
</dbReference>
<evidence type="ECO:0000256" key="4">
    <source>
        <dbReference type="ARBA" id="ARBA00022777"/>
    </source>
</evidence>
<proteinExistence type="predicted"/>
<protein>
    <recommendedName>
        <fullName evidence="7">Protein kinase domain-containing protein</fullName>
    </recommendedName>
</protein>
<gene>
    <name evidence="8" type="ORF">DGYR_LOCUS11143</name>
</gene>
<reference evidence="8 9" key="1">
    <citation type="submission" date="2020-08" db="EMBL/GenBank/DDBJ databases">
        <authorList>
            <person name="Hejnol A."/>
        </authorList>
    </citation>
    <scope>NUCLEOTIDE SEQUENCE [LARGE SCALE GENOMIC DNA]</scope>
</reference>
<dbReference type="InterPro" id="IPR000719">
    <property type="entry name" value="Prot_kinase_dom"/>
</dbReference>
<dbReference type="SUPFAM" id="SSF56112">
    <property type="entry name" value="Protein kinase-like (PK-like)"/>
    <property type="match status" value="1"/>
</dbReference>
<evidence type="ECO:0000313" key="9">
    <source>
        <dbReference type="Proteomes" id="UP000549394"/>
    </source>
</evidence>
<organism evidence="8 9">
    <name type="scientific">Dimorphilus gyrociliatus</name>
    <dbReference type="NCBI Taxonomy" id="2664684"/>
    <lineage>
        <taxon>Eukaryota</taxon>
        <taxon>Metazoa</taxon>
        <taxon>Spiralia</taxon>
        <taxon>Lophotrochozoa</taxon>
        <taxon>Annelida</taxon>
        <taxon>Polychaeta</taxon>
        <taxon>Polychaeta incertae sedis</taxon>
        <taxon>Dinophilidae</taxon>
        <taxon>Dimorphilus</taxon>
    </lineage>
</organism>
<dbReference type="EMBL" id="CAJFCJ010000019">
    <property type="protein sequence ID" value="CAD5123464.1"/>
    <property type="molecule type" value="Genomic_DNA"/>
</dbReference>
<evidence type="ECO:0000256" key="1">
    <source>
        <dbReference type="ARBA" id="ARBA00022527"/>
    </source>
</evidence>
<dbReference type="InterPro" id="IPR011009">
    <property type="entry name" value="Kinase-like_dom_sf"/>
</dbReference>
<feature type="binding site" evidence="6">
    <location>
        <position position="239"/>
    </location>
    <ligand>
        <name>ATP</name>
        <dbReference type="ChEBI" id="CHEBI:30616"/>
    </ligand>
</feature>
<accession>A0A7I8W4K2</accession>
<dbReference type="Gene3D" id="1.10.510.10">
    <property type="entry name" value="Transferase(Phosphotransferase) domain 1"/>
    <property type="match status" value="1"/>
</dbReference>
<keyword evidence="5 6" id="KW-0067">ATP-binding</keyword>
<dbReference type="PROSITE" id="PS50011">
    <property type="entry name" value="PROTEIN_KINASE_DOM"/>
    <property type="match status" value="1"/>
</dbReference>
<dbReference type="AlphaFoldDB" id="A0A7I8W4K2"/>
<comment type="caution">
    <text evidence="8">The sequence shown here is derived from an EMBL/GenBank/DDBJ whole genome shotgun (WGS) entry which is preliminary data.</text>
</comment>
<dbReference type="PROSITE" id="PS00107">
    <property type="entry name" value="PROTEIN_KINASE_ATP"/>
    <property type="match status" value="1"/>
</dbReference>
<dbReference type="Pfam" id="PF00069">
    <property type="entry name" value="Pkinase"/>
    <property type="match status" value="1"/>
</dbReference>
<evidence type="ECO:0000313" key="8">
    <source>
        <dbReference type="EMBL" id="CAD5123464.1"/>
    </source>
</evidence>
<dbReference type="GO" id="GO:0005524">
    <property type="term" value="F:ATP binding"/>
    <property type="evidence" value="ECO:0007669"/>
    <property type="project" value="UniProtKB-UniRule"/>
</dbReference>
<dbReference type="PROSITE" id="PS00108">
    <property type="entry name" value="PROTEIN_KINASE_ST"/>
    <property type="match status" value="1"/>
</dbReference>
<dbReference type="Proteomes" id="UP000549394">
    <property type="component" value="Unassembled WGS sequence"/>
</dbReference>
<keyword evidence="2" id="KW-0808">Transferase</keyword>
<keyword evidence="3 6" id="KW-0547">Nucleotide-binding</keyword>
<keyword evidence="4" id="KW-0418">Kinase</keyword>
<dbReference type="PANTHER" id="PTHR24055">
    <property type="entry name" value="MITOGEN-ACTIVATED PROTEIN KINASE"/>
    <property type="match status" value="1"/>
</dbReference>
<dbReference type="InterPro" id="IPR017441">
    <property type="entry name" value="Protein_kinase_ATP_BS"/>
</dbReference>
<evidence type="ECO:0000256" key="3">
    <source>
        <dbReference type="ARBA" id="ARBA00022741"/>
    </source>
</evidence>
<evidence type="ECO:0000256" key="6">
    <source>
        <dbReference type="PROSITE-ProRule" id="PRU10141"/>
    </source>
</evidence>
<evidence type="ECO:0000256" key="2">
    <source>
        <dbReference type="ARBA" id="ARBA00022679"/>
    </source>
</evidence>
<dbReference type="Gene3D" id="3.30.200.20">
    <property type="entry name" value="Phosphorylase Kinase, domain 1"/>
    <property type="match status" value="1"/>
</dbReference>